<evidence type="ECO:0000256" key="1">
    <source>
        <dbReference type="SAM" id="Phobius"/>
    </source>
</evidence>
<evidence type="ECO:0000313" key="3">
    <source>
        <dbReference type="Proteomes" id="UP000235116"/>
    </source>
</evidence>
<dbReference type="EMBL" id="CP022684">
    <property type="protein sequence ID" value="AUM12428.1"/>
    <property type="molecule type" value="Genomic_DNA"/>
</dbReference>
<keyword evidence="1" id="KW-1133">Transmembrane helix</keyword>
<keyword evidence="1" id="KW-0812">Transmembrane</keyword>
<dbReference type="AlphaFoldDB" id="A0A2K9LJB2"/>
<protein>
    <recommendedName>
        <fullName evidence="4">Pilus assembly protein MshP</fullName>
    </recommendedName>
</protein>
<evidence type="ECO:0008006" key="4">
    <source>
        <dbReference type="Google" id="ProtNLM"/>
    </source>
</evidence>
<keyword evidence="1" id="KW-0472">Membrane</keyword>
<dbReference type="KEGG" id="kak:Kalk_08355"/>
<accession>A0A2K9LJB2</accession>
<evidence type="ECO:0000313" key="2">
    <source>
        <dbReference type="EMBL" id="AUM12428.1"/>
    </source>
</evidence>
<dbReference type="Proteomes" id="UP000235116">
    <property type="component" value="Chromosome"/>
</dbReference>
<name>A0A2K9LJB2_9GAMM</name>
<feature type="transmembrane region" description="Helical" evidence="1">
    <location>
        <begin position="12"/>
        <end position="33"/>
    </location>
</feature>
<reference evidence="3" key="1">
    <citation type="submission" date="2017-08" db="EMBL/GenBank/DDBJ databases">
        <title>Direct submision.</title>
        <authorList>
            <person name="Kim S.-J."/>
            <person name="Rhee S.-K."/>
        </authorList>
    </citation>
    <scope>NUCLEOTIDE SEQUENCE [LARGE SCALE GENOMIC DNA]</scope>
    <source>
        <strain evidence="3">GI5</strain>
    </source>
</reference>
<proteinExistence type="predicted"/>
<organism evidence="2 3">
    <name type="scientific">Ketobacter alkanivorans</name>
    <dbReference type="NCBI Taxonomy" id="1917421"/>
    <lineage>
        <taxon>Bacteria</taxon>
        <taxon>Pseudomonadati</taxon>
        <taxon>Pseudomonadota</taxon>
        <taxon>Gammaproteobacteria</taxon>
        <taxon>Pseudomonadales</taxon>
        <taxon>Ketobacteraceae</taxon>
        <taxon>Ketobacter</taxon>
    </lineage>
</organism>
<dbReference type="RefSeq" id="WP_101893794.1">
    <property type="nucleotide sequence ID" value="NZ_CP022684.1"/>
</dbReference>
<sequence>MSRRRDQKGIALPAIIFMIVVVALLVGAMAQILNVSSGIVDIRTQSSRAFWAAKAGAEWAAYQINSSNTCAAATGTLSINGFQVTVTCSSADYNEAGSTVRVYELDIQAQSAGSPVNLDYVSRQLTVVLNVES</sequence>
<keyword evidence="3" id="KW-1185">Reference proteome</keyword>
<gene>
    <name evidence="2" type="ORF">Kalk_08355</name>
</gene>